<dbReference type="EMBL" id="QLMH01000023">
    <property type="protein sequence ID" value="RAK15241.1"/>
    <property type="molecule type" value="Genomic_DNA"/>
</dbReference>
<dbReference type="Proteomes" id="UP000248555">
    <property type="component" value="Unassembled WGS sequence"/>
</dbReference>
<gene>
    <name evidence="1" type="ORF">B0I26_12327</name>
</gene>
<proteinExistence type="predicted"/>
<evidence type="ECO:0000313" key="1">
    <source>
        <dbReference type="EMBL" id="RAK15241.1"/>
    </source>
</evidence>
<reference evidence="1 2" key="1">
    <citation type="submission" date="2018-06" db="EMBL/GenBank/DDBJ databases">
        <title>Genomic Encyclopedia of Type Strains, Phase III (KMG-III): the genomes of soil and plant-associated and newly described type strains.</title>
        <authorList>
            <person name="Whitman W."/>
        </authorList>
    </citation>
    <scope>NUCLEOTIDE SEQUENCE [LARGE SCALE GENOMIC DNA]</scope>
    <source>
        <strain evidence="1 2">CGMCC 1.8979</strain>
    </source>
</reference>
<evidence type="ECO:0000313" key="2">
    <source>
        <dbReference type="Proteomes" id="UP000248555"/>
    </source>
</evidence>
<name>A0A327Y4C9_9BACL</name>
<keyword evidence="2" id="KW-1185">Reference proteome</keyword>
<comment type="caution">
    <text evidence="1">The sequence shown here is derived from an EMBL/GenBank/DDBJ whole genome shotgun (WGS) entry which is preliminary data.</text>
</comment>
<dbReference type="AlphaFoldDB" id="A0A327Y4C9"/>
<protein>
    <submittedName>
        <fullName evidence="1">Uncharacterized protein</fullName>
    </submittedName>
</protein>
<organism evidence="1 2">
    <name type="scientific">Paranoxybacillus vitaminiphilus</name>
    <dbReference type="NCBI Taxonomy" id="581036"/>
    <lineage>
        <taxon>Bacteria</taxon>
        <taxon>Bacillati</taxon>
        <taxon>Bacillota</taxon>
        <taxon>Bacilli</taxon>
        <taxon>Bacillales</taxon>
        <taxon>Anoxybacillaceae</taxon>
        <taxon>Paranoxybacillus</taxon>
    </lineage>
</organism>
<sequence>MEGIILYSAALFFFYIIKLQQNSGGARNLYKMITRVAKNFMKHLMPYSFSQTPFVEFPLY</sequence>
<accession>A0A327Y4C9</accession>